<gene>
    <name evidence="1" type="ORF">SETIT_6G146500v2</name>
</gene>
<reference evidence="1" key="1">
    <citation type="journal article" date="2012" name="Nat. Biotechnol.">
        <title>Reference genome sequence of the model plant Setaria.</title>
        <authorList>
            <person name="Bennetzen J.L."/>
            <person name="Schmutz J."/>
            <person name="Wang H."/>
            <person name="Percifield R."/>
            <person name="Hawkins J."/>
            <person name="Pontaroli A.C."/>
            <person name="Estep M."/>
            <person name="Feng L."/>
            <person name="Vaughn J.N."/>
            <person name="Grimwood J."/>
            <person name="Jenkins J."/>
            <person name="Barry K."/>
            <person name="Lindquist E."/>
            <person name="Hellsten U."/>
            <person name="Deshpande S."/>
            <person name="Wang X."/>
            <person name="Wu X."/>
            <person name="Mitros T."/>
            <person name="Triplett J."/>
            <person name="Yang X."/>
            <person name="Ye C.Y."/>
            <person name="Mauro-Herrera M."/>
            <person name="Wang L."/>
            <person name="Li P."/>
            <person name="Sharma M."/>
            <person name="Sharma R."/>
            <person name="Ronald P.C."/>
            <person name="Panaud O."/>
            <person name="Kellogg E.A."/>
            <person name="Brutnell T.P."/>
            <person name="Doust A.N."/>
            <person name="Tuskan G.A."/>
            <person name="Rokhsar D."/>
            <person name="Devos K.M."/>
        </authorList>
    </citation>
    <scope>NUCLEOTIDE SEQUENCE [LARGE SCALE GENOMIC DNA]</scope>
    <source>
        <strain evidence="1">Yugu1</strain>
    </source>
</reference>
<name>A0A368RLZ7_SETIT</name>
<dbReference type="AlphaFoldDB" id="A0A368RLZ7"/>
<sequence length="54" mass="6255">MEGRSILFPTESWYIIFHKCAGQKLQPRMCGGYHGVLLHKPLVVELIIQSLCRR</sequence>
<reference evidence="1" key="2">
    <citation type="submission" date="2015-07" db="EMBL/GenBank/DDBJ databases">
        <authorList>
            <person name="Noorani M."/>
        </authorList>
    </citation>
    <scope>NUCLEOTIDE SEQUENCE</scope>
    <source>
        <strain evidence="1">Yugu1</strain>
    </source>
</reference>
<organism evidence="1">
    <name type="scientific">Setaria italica</name>
    <name type="common">Foxtail millet</name>
    <name type="synonym">Panicum italicum</name>
    <dbReference type="NCBI Taxonomy" id="4555"/>
    <lineage>
        <taxon>Eukaryota</taxon>
        <taxon>Viridiplantae</taxon>
        <taxon>Streptophyta</taxon>
        <taxon>Embryophyta</taxon>
        <taxon>Tracheophyta</taxon>
        <taxon>Spermatophyta</taxon>
        <taxon>Magnoliopsida</taxon>
        <taxon>Liliopsida</taxon>
        <taxon>Poales</taxon>
        <taxon>Poaceae</taxon>
        <taxon>PACMAD clade</taxon>
        <taxon>Panicoideae</taxon>
        <taxon>Panicodae</taxon>
        <taxon>Paniceae</taxon>
        <taxon>Cenchrinae</taxon>
        <taxon>Setaria</taxon>
    </lineage>
</organism>
<protein>
    <submittedName>
        <fullName evidence="1">Uncharacterized protein</fullName>
    </submittedName>
</protein>
<dbReference type="EMBL" id="CM003533">
    <property type="protein sequence ID" value="RCV31064.1"/>
    <property type="molecule type" value="Genomic_DNA"/>
</dbReference>
<accession>A0A368RLZ7</accession>
<evidence type="ECO:0000313" key="1">
    <source>
        <dbReference type="EMBL" id="RCV31064.1"/>
    </source>
</evidence>
<proteinExistence type="predicted"/>